<dbReference type="Proteomes" id="UP000681967">
    <property type="component" value="Unassembled WGS sequence"/>
</dbReference>
<feature type="chain" id="PRO_5035753700" description="VCBS repeat-containing protein" evidence="2">
    <location>
        <begin position="23"/>
        <end position="125"/>
    </location>
</feature>
<dbReference type="InterPro" id="IPR013517">
    <property type="entry name" value="FG-GAP"/>
</dbReference>
<accession>A0A8S2QX56</accession>
<evidence type="ECO:0008006" key="5">
    <source>
        <dbReference type="Google" id="ProtNLM"/>
    </source>
</evidence>
<feature type="signal peptide" evidence="2">
    <location>
        <begin position="1"/>
        <end position="22"/>
    </location>
</feature>
<organism evidence="3 4">
    <name type="scientific">Rotaria magnacalcarata</name>
    <dbReference type="NCBI Taxonomy" id="392030"/>
    <lineage>
        <taxon>Eukaryota</taxon>
        <taxon>Metazoa</taxon>
        <taxon>Spiralia</taxon>
        <taxon>Gnathifera</taxon>
        <taxon>Rotifera</taxon>
        <taxon>Eurotatoria</taxon>
        <taxon>Bdelloidea</taxon>
        <taxon>Philodinida</taxon>
        <taxon>Philodinidae</taxon>
        <taxon>Rotaria</taxon>
    </lineage>
</organism>
<proteinExistence type="predicted"/>
<evidence type="ECO:0000313" key="4">
    <source>
        <dbReference type="Proteomes" id="UP000681967"/>
    </source>
</evidence>
<evidence type="ECO:0000313" key="3">
    <source>
        <dbReference type="EMBL" id="CAF4132196.1"/>
    </source>
</evidence>
<dbReference type="EMBL" id="CAJOBH010009112">
    <property type="protein sequence ID" value="CAF4132196.1"/>
    <property type="molecule type" value="Genomic_DNA"/>
</dbReference>
<reference evidence="3" key="1">
    <citation type="submission" date="2021-02" db="EMBL/GenBank/DDBJ databases">
        <authorList>
            <person name="Nowell W R."/>
        </authorList>
    </citation>
    <scope>NUCLEOTIDE SEQUENCE</scope>
</reference>
<evidence type="ECO:0000256" key="1">
    <source>
        <dbReference type="ARBA" id="ARBA00022729"/>
    </source>
</evidence>
<sequence length="125" mass="13693">MEEATLGQLLWVILTMIATKDTEEFSTNTAYSTGFQSNPYTVSVGDMNHDNRLDIVVVNYGTDNLLVFFGKGDGTFSQSNSYPTGPNSTPFGVLIADFNDDNYLDIATANTCEGSYYPSAVYILK</sequence>
<dbReference type="InterPro" id="IPR028994">
    <property type="entry name" value="Integrin_alpha_N"/>
</dbReference>
<gene>
    <name evidence="3" type="ORF">BYL167_LOCUS20604</name>
</gene>
<comment type="caution">
    <text evidence="3">The sequence shown here is derived from an EMBL/GenBank/DDBJ whole genome shotgun (WGS) entry which is preliminary data.</text>
</comment>
<protein>
    <recommendedName>
        <fullName evidence="5">VCBS repeat-containing protein</fullName>
    </recommendedName>
</protein>
<evidence type="ECO:0000256" key="2">
    <source>
        <dbReference type="SAM" id="SignalP"/>
    </source>
</evidence>
<dbReference type="PANTHER" id="PTHR46580">
    <property type="entry name" value="SENSOR KINASE-RELATED"/>
    <property type="match status" value="1"/>
</dbReference>
<name>A0A8S2QX56_9BILA</name>
<keyword evidence="1 2" id="KW-0732">Signal</keyword>
<dbReference type="Pfam" id="PF13517">
    <property type="entry name" value="FG-GAP_3"/>
    <property type="match status" value="1"/>
</dbReference>
<dbReference type="AlphaFoldDB" id="A0A8S2QX56"/>
<dbReference type="Gene3D" id="2.130.10.130">
    <property type="entry name" value="Integrin alpha, N-terminal"/>
    <property type="match status" value="1"/>
</dbReference>
<dbReference type="SUPFAM" id="SSF69318">
    <property type="entry name" value="Integrin alpha N-terminal domain"/>
    <property type="match status" value="1"/>
</dbReference>